<sequence>MNTRQLGNPLFTMRKQYGMIIFWFFFPGLFNLFLINDWLDNGNIIGLVFALIIWLPAFYVLADRIRSRIFVHEKGLIVQSLLGTKTVKFTPALQMYIGRIQDRVYGVNTARHVSIRLVQNKEEIKIPSTFLYMEELIDVLLNYQSQTMLPAIVQAFNDGKTLNFGAIKLSNKMIAVKDKKFPFAELREIEVENGVLRLYTHTNSGGLLQKGAAFVQLSKIANFDVLNHLLSGSQPNAEDDVKIY</sequence>
<dbReference type="EMBL" id="ADCY02000018">
    <property type="protein sequence ID" value="EFG31582.1"/>
    <property type="molecule type" value="Genomic_DNA"/>
</dbReference>
<evidence type="ECO:0000256" key="1">
    <source>
        <dbReference type="SAM" id="Phobius"/>
    </source>
</evidence>
<keyword evidence="1" id="KW-1133">Transmembrane helix</keyword>
<reference evidence="2 3" key="1">
    <citation type="submission" date="2010-03" db="EMBL/GenBank/DDBJ databases">
        <authorList>
            <consortium name="The Broad Institute Genome Sequencing Platform"/>
            <person name="Ward D."/>
            <person name="Earl A."/>
            <person name="Feldgarden M."/>
            <person name="Gevers D."/>
            <person name="Young S."/>
            <person name="Zeng Q."/>
            <person name="Koehrsen M."/>
            <person name="Alvarado L."/>
            <person name="Berlin A.M."/>
            <person name="Borenstein D."/>
            <person name="Chapman S.B."/>
            <person name="Chen Z."/>
            <person name="Engels R."/>
            <person name="Freedman E."/>
            <person name="Gellesch M."/>
            <person name="Goldberg J."/>
            <person name="Griggs A."/>
            <person name="Gujja S."/>
            <person name="Heilman E.R."/>
            <person name="Heiman D.I."/>
            <person name="Hepburn T.A."/>
            <person name="Howarth C."/>
            <person name="Jen D."/>
            <person name="Larson L."/>
            <person name="Mehta T."/>
            <person name="Park D."/>
            <person name="Pearson M."/>
            <person name="Richards J."/>
            <person name="Roberts A."/>
            <person name="Saif S."/>
            <person name="Shea T.D."/>
            <person name="Shenoy N."/>
            <person name="Sisk P."/>
            <person name="Stolte C."/>
            <person name="Sykes S.N."/>
            <person name="Walk T."/>
            <person name="White J."/>
            <person name="Yandava C."/>
            <person name="Izard J."/>
            <person name="Baranova O.V."/>
            <person name="Blanton J.M."/>
            <person name="Tanner A.C."/>
            <person name="Dewhirst F."/>
            <person name="Haas B."/>
            <person name="Nusbaum C."/>
            <person name="Birren B."/>
        </authorList>
    </citation>
    <scope>NUCLEOTIDE SEQUENCE [LARGE SCALE GENOMIC DNA]</scope>
    <source>
        <strain evidence="2 3">ATCC 29453</strain>
    </source>
</reference>
<dbReference type="KEGG" id="smur:BWP33_09030"/>
<reference evidence="2 3" key="2">
    <citation type="submission" date="2011-10" db="EMBL/GenBank/DDBJ databases">
        <title>The Genome Sequence of Simonsiella muelleri ATCC 29453.</title>
        <authorList>
            <consortium name="The Broad Institute Genome Sequencing Platform"/>
            <consortium name="The Broad Institute Genome Sequencing Center for Infectious Disease"/>
            <person name="Earl A."/>
            <person name="Ward D."/>
            <person name="Feldgarden M."/>
            <person name="Gevers D."/>
            <person name="Izard J."/>
            <person name="Baranova O.V."/>
            <person name="Blanton J.M."/>
            <person name="Tanner A.C."/>
            <person name="Dewhirst F."/>
            <person name="Young S.K."/>
            <person name="Zeng Q."/>
            <person name="Gargeya S."/>
            <person name="Fitzgerald M."/>
            <person name="Haas B."/>
            <person name="Abouelleil A."/>
            <person name="Alvarado L."/>
            <person name="Arachchi H.M."/>
            <person name="Berlin A."/>
            <person name="Brown A."/>
            <person name="Chapman S.B."/>
            <person name="Chen Z."/>
            <person name="Dunbar C."/>
            <person name="Freedman E."/>
            <person name="Gearin G."/>
            <person name="Goldberg J."/>
            <person name="Griggs A."/>
            <person name="Gujja S."/>
            <person name="Heiman D."/>
            <person name="Howarth C."/>
            <person name="Larson L."/>
            <person name="Lui A."/>
            <person name="MacDonald P.J.P."/>
            <person name="Montmayeur A."/>
            <person name="Murphy C."/>
            <person name="Neiman D."/>
            <person name="Pearson M."/>
            <person name="Priest M."/>
            <person name="Roberts A."/>
            <person name="Saif S."/>
            <person name="Shea T."/>
            <person name="Shenoy N."/>
            <person name="Sisk P."/>
            <person name="Stolte C."/>
            <person name="Sykes S."/>
            <person name="Wortman J."/>
            <person name="Nusbaum C."/>
            <person name="Birren B."/>
        </authorList>
    </citation>
    <scope>NUCLEOTIDE SEQUENCE [LARGE SCALE GENOMIC DNA]</scope>
    <source>
        <strain evidence="2 3">ATCC 29453</strain>
    </source>
</reference>
<protein>
    <submittedName>
        <fullName evidence="2">Uncharacterized protein</fullName>
    </submittedName>
</protein>
<keyword evidence="1" id="KW-0472">Membrane</keyword>
<gene>
    <name evidence="2" type="ORF">HMPREF9021_00856</name>
</gene>
<dbReference type="HOGENOM" id="CLU_1137428_0_0_4"/>
<proteinExistence type="predicted"/>
<dbReference type="RefSeq" id="WP_002641632.1">
    <property type="nucleotide sequence ID" value="NZ_CP019448.1"/>
</dbReference>
<evidence type="ECO:0000313" key="2">
    <source>
        <dbReference type="EMBL" id="EFG31582.1"/>
    </source>
</evidence>
<feature type="transmembrane region" description="Helical" evidence="1">
    <location>
        <begin position="44"/>
        <end position="62"/>
    </location>
</feature>
<name>V9HM51_9NEIS</name>
<dbReference type="STRING" id="641147.HMPREF9021_00856"/>
<dbReference type="Proteomes" id="UP000017813">
    <property type="component" value="Unassembled WGS sequence"/>
</dbReference>
<dbReference type="InterPro" id="IPR046492">
    <property type="entry name" value="DUF6585"/>
</dbReference>
<comment type="caution">
    <text evidence="2">The sequence shown here is derived from an EMBL/GenBank/DDBJ whole genome shotgun (WGS) entry which is preliminary data.</text>
</comment>
<dbReference type="AlphaFoldDB" id="V9HM51"/>
<dbReference type="OrthoDB" id="8612117at2"/>
<dbReference type="Pfam" id="PF20226">
    <property type="entry name" value="DUF6585"/>
    <property type="match status" value="1"/>
</dbReference>
<keyword evidence="3" id="KW-1185">Reference proteome</keyword>
<dbReference type="eggNOG" id="ENOG5033KYN">
    <property type="taxonomic scope" value="Bacteria"/>
</dbReference>
<accession>V9HM51</accession>
<feature type="transmembrane region" description="Helical" evidence="1">
    <location>
        <begin position="20"/>
        <end position="38"/>
    </location>
</feature>
<organism evidence="2 3">
    <name type="scientific">Simonsiella muelleri ATCC 29453</name>
    <dbReference type="NCBI Taxonomy" id="641147"/>
    <lineage>
        <taxon>Bacteria</taxon>
        <taxon>Pseudomonadati</taxon>
        <taxon>Pseudomonadota</taxon>
        <taxon>Betaproteobacteria</taxon>
        <taxon>Neisseriales</taxon>
        <taxon>Neisseriaceae</taxon>
        <taxon>Simonsiella</taxon>
    </lineage>
</organism>
<keyword evidence="1" id="KW-0812">Transmembrane</keyword>
<evidence type="ECO:0000313" key="3">
    <source>
        <dbReference type="Proteomes" id="UP000017813"/>
    </source>
</evidence>